<dbReference type="AlphaFoldDB" id="A0A914DLS8"/>
<protein>
    <submittedName>
        <fullName evidence="2">MULE transposase domain-containing protein</fullName>
    </submittedName>
</protein>
<evidence type="ECO:0000313" key="1">
    <source>
        <dbReference type="Proteomes" id="UP000887540"/>
    </source>
</evidence>
<keyword evidence="1" id="KW-1185">Reference proteome</keyword>
<evidence type="ECO:0000313" key="2">
    <source>
        <dbReference type="WBParaSite" id="ACRNAN_scaffold3156.g7217.t1"/>
    </source>
</evidence>
<organism evidence="1 2">
    <name type="scientific">Acrobeloides nanus</name>
    <dbReference type="NCBI Taxonomy" id="290746"/>
    <lineage>
        <taxon>Eukaryota</taxon>
        <taxon>Metazoa</taxon>
        <taxon>Ecdysozoa</taxon>
        <taxon>Nematoda</taxon>
        <taxon>Chromadorea</taxon>
        <taxon>Rhabditida</taxon>
        <taxon>Tylenchina</taxon>
        <taxon>Cephalobomorpha</taxon>
        <taxon>Cephaloboidea</taxon>
        <taxon>Cephalobidae</taxon>
        <taxon>Acrobeloides</taxon>
    </lineage>
</organism>
<proteinExistence type="predicted"/>
<dbReference type="Proteomes" id="UP000887540">
    <property type="component" value="Unplaced"/>
</dbReference>
<sequence>MLRALAFVPTDDVVAVYLELLPHIDNVSLAGLLNYLETWYIGSLDRFGQRGNGRFGREIWNVYQRTIDGGMRTNNSLEGIHNRINKFDTNNPTIWNFIDKLRSFNESIYSDVLQWNNGLEPSARKKWSIVEKAKVAVLGHYG</sequence>
<accession>A0A914DLS8</accession>
<dbReference type="WBParaSite" id="ACRNAN_scaffold3156.g7217.t1">
    <property type="protein sequence ID" value="ACRNAN_scaffold3156.g7217.t1"/>
    <property type="gene ID" value="ACRNAN_scaffold3156.g7217"/>
</dbReference>
<reference evidence="2" key="1">
    <citation type="submission" date="2022-11" db="UniProtKB">
        <authorList>
            <consortium name="WormBaseParasite"/>
        </authorList>
    </citation>
    <scope>IDENTIFICATION</scope>
</reference>
<name>A0A914DLS8_9BILA</name>